<keyword evidence="8" id="KW-0378">Hydrolase</keyword>
<evidence type="ECO:0000256" key="6">
    <source>
        <dbReference type="RuleBase" id="RU364113"/>
    </source>
</evidence>
<dbReference type="InterPro" id="IPR010201">
    <property type="entry name" value="HflK"/>
</dbReference>
<dbReference type="PANTHER" id="PTHR43327:SF2">
    <property type="entry name" value="MODULATOR OF FTSH PROTEASE HFLK"/>
    <property type="match status" value="1"/>
</dbReference>
<evidence type="ECO:0000256" key="4">
    <source>
        <dbReference type="ARBA" id="ARBA00022989"/>
    </source>
</evidence>
<dbReference type="Pfam" id="PF01145">
    <property type="entry name" value="Band_7"/>
    <property type="match status" value="1"/>
</dbReference>
<feature type="domain" description="Band 7" evidence="7">
    <location>
        <begin position="37"/>
        <end position="216"/>
    </location>
</feature>
<feature type="transmembrane region" description="Helical" evidence="6">
    <location>
        <begin position="21"/>
        <end position="40"/>
    </location>
</feature>
<gene>
    <name evidence="8" type="primary">hflK</name>
    <name evidence="8" type="ORF">IAA16_03420</name>
</gene>
<dbReference type="Proteomes" id="UP000823914">
    <property type="component" value="Unassembled WGS sequence"/>
</dbReference>
<comment type="function">
    <text evidence="6">HflC and HflK could encode or regulate a protease.</text>
</comment>
<evidence type="ECO:0000259" key="7">
    <source>
        <dbReference type="SMART" id="SM00244"/>
    </source>
</evidence>
<keyword evidence="5 6" id="KW-0472">Membrane</keyword>
<dbReference type="InterPro" id="IPR036013">
    <property type="entry name" value="Band_7/SPFH_dom_sf"/>
</dbReference>
<dbReference type="AlphaFoldDB" id="A0A9E2L0T8"/>
<dbReference type="SUPFAM" id="SSF117892">
    <property type="entry name" value="Band 7/SPFH domain"/>
    <property type="match status" value="1"/>
</dbReference>
<dbReference type="NCBIfam" id="TIGR01933">
    <property type="entry name" value="hflK"/>
    <property type="match status" value="1"/>
</dbReference>
<keyword evidence="4 6" id="KW-1133">Transmembrane helix</keyword>
<evidence type="ECO:0000256" key="1">
    <source>
        <dbReference type="ARBA" id="ARBA00004167"/>
    </source>
</evidence>
<dbReference type="SMART" id="SM00244">
    <property type="entry name" value="PHB"/>
    <property type="match status" value="1"/>
</dbReference>
<keyword evidence="8" id="KW-0645">Protease</keyword>
<dbReference type="InterPro" id="IPR001107">
    <property type="entry name" value="Band_7"/>
</dbReference>
<reference evidence="8" key="2">
    <citation type="submission" date="2021-04" db="EMBL/GenBank/DDBJ databases">
        <authorList>
            <person name="Gilroy R."/>
        </authorList>
    </citation>
    <scope>NUCLEOTIDE SEQUENCE</scope>
    <source>
        <strain evidence="8">Gambia15-2214</strain>
    </source>
</reference>
<dbReference type="GO" id="GO:0008233">
    <property type="term" value="F:peptidase activity"/>
    <property type="evidence" value="ECO:0007669"/>
    <property type="project" value="UniProtKB-KW"/>
</dbReference>
<evidence type="ECO:0000313" key="8">
    <source>
        <dbReference type="EMBL" id="MBU3849595.1"/>
    </source>
</evidence>
<organism evidence="8 9">
    <name type="scientific">Candidatus Treponema excrementipullorum</name>
    <dbReference type="NCBI Taxonomy" id="2838768"/>
    <lineage>
        <taxon>Bacteria</taxon>
        <taxon>Pseudomonadati</taxon>
        <taxon>Spirochaetota</taxon>
        <taxon>Spirochaetia</taxon>
        <taxon>Spirochaetales</taxon>
        <taxon>Treponemataceae</taxon>
        <taxon>Treponema</taxon>
    </lineage>
</organism>
<dbReference type="Gene3D" id="3.30.479.30">
    <property type="entry name" value="Band 7 domain"/>
    <property type="match status" value="1"/>
</dbReference>
<dbReference type="CDD" id="cd03404">
    <property type="entry name" value="SPFH_HflK"/>
    <property type="match status" value="1"/>
</dbReference>
<dbReference type="GO" id="GO:0016020">
    <property type="term" value="C:membrane"/>
    <property type="evidence" value="ECO:0007669"/>
    <property type="project" value="UniProtKB-SubCell"/>
</dbReference>
<proteinExistence type="inferred from homology"/>
<reference evidence="8" key="1">
    <citation type="journal article" date="2021" name="PeerJ">
        <title>Extensive microbial diversity within the chicken gut microbiome revealed by metagenomics and culture.</title>
        <authorList>
            <person name="Gilroy R."/>
            <person name="Ravi A."/>
            <person name="Getino M."/>
            <person name="Pursley I."/>
            <person name="Horton D.L."/>
            <person name="Alikhan N.F."/>
            <person name="Baker D."/>
            <person name="Gharbi K."/>
            <person name="Hall N."/>
            <person name="Watson M."/>
            <person name="Adriaenssens E.M."/>
            <person name="Foster-Nyarko E."/>
            <person name="Jarju S."/>
            <person name="Secka A."/>
            <person name="Antonio M."/>
            <person name="Oren A."/>
            <person name="Chaudhuri R.R."/>
            <person name="La Ragione R."/>
            <person name="Hildebrand F."/>
            <person name="Pallen M.J."/>
        </authorList>
    </citation>
    <scope>NUCLEOTIDE SEQUENCE</scope>
    <source>
        <strain evidence="8">Gambia15-2214</strain>
    </source>
</reference>
<comment type="subcellular location">
    <subcellularLocation>
        <location evidence="1">Membrane</location>
        <topology evidence="1">Single-pass membrane protein</topology>
    </subcellularLocation>
</comment>
<name>A0A9E2L0T8_9SPIR</name>
<evidence type="ECO:0000313" key="9">
    <source>
        <dbReference type="Proteomes" id="UP000823914"/>
    </source>
</evidence>
<comment type="similarity">
    <text evidence="2 6">Belongs to the band 7/mec-2 family. HflK subfamily.</text>
</comment>
<evidence type="ECO:0000256" key="2">
    <source>
        <dbReference type="ARBA" id="ARBA00006971"/>
    </source>
</evidence>
<evidence type="ECO:0000256" key="3">
    <source>
        <dbReference type="ARBA" id="ARBA00022692"/>
    </source>
</evidence>
<dbReference type="EMBL" id="JAHLFV010000074">
    <property type="protein sequence ID" value="MBU3849595.1"/>
    <property type="molecule type" value="Genomic_DNA"/>
</dbReference>
<sequence length="323" mass="35639">MENFDAAPKKSKKLKKVSPGVFVVGLIVVLAIILALTSFFEVDATEQAVITRLGKYNRTVGPGLQMKLPLGIEKSYNVPTMVVQTEQFGFQADEIPQEISQENKPEEARMLTGDLNIVDVEWTIQYKIVDPVAWLFNVSDKQGTIRDISQSVINLLVGDRAILDVMSSERSSIEALAQDYMNENFDQLGLGINVTTVKLQNIVPPSGVQAAFEDVNKAIQDMNGFINEGKAAYNSEIPKAQGEADRQIQLAEGYAVERVNKALGDVARFNAIYDDYVKAPGVTKERLYIEAMEEILKSHTQSTIIDGELDNVLPVKTLGGNKQ</sequence>
<comment type="subunit">
    <text evidence="6">HflC and HflK may interact to form a multimeric complex.</text>
</comment>
<evidence type="ECO:0000256" key="5">
    <source>
        <dbReference type="ARBA" id="ARBA00023136"/>
    </source>
</evidence>
<comment type="caution">
    <text evidence="8">The sequence shown here is derived from an EMBL/GenBank/DDBJ whole genome shotgun (WGS) entry which is preliminary data.</text>
</comment>
<dbReference type="InterPro" id="IPR050710">
    <property type="entry name" value="Band7/mec-2_domain"/>
</dbReference>
<protein>
    <recommendedName>
        <fullName evidence="6">Protein HflK</fullName>
    </recommendedName>
</protein>
<dbReference type="GO" id="GO:0006508">
    <property type="term" value="P:proteolysis"/>
    <property type="evidence" value="ECO:0007669"/>
    <property type="project" value="UniProtKB-KW"/>
</dbReference>
<accession>A0A9E2L0T8</accession>
<dbReference type="PANTHER" id="PTHR43327">
    <property type="entry name" value="STOMATIN-LIKE PROTEIN 2, MITOCHONDRIAL"/>
    <property type="match status" value="1"/>
</dbReference>
<keyword evidence="3 6" id="KW-0812">Transmembrane</keyword>